<dbReference type="RefSeq" id="WP_277529919.1">
    <property type="nucleotide sequence ID" value="NZ_JAPDIA010000003.1"/>
</dbReference>
<organism evidence="1 2">
    <name type="scientific">Cohnella rhizosphaerae</name>
    <dbReference type="NCBI Taxonomy" id="1457232"/>
    <lineage>
        <taxon>Bacteria</taxon>
        <taxon>Bacillati</taxon>
        <taxon>Bacillota</taxon>
        <taxon>Bacilli</taxon>
        <taxon>Bacillales</taxon>
        <taxon>Paenibacillaceae</taxon>
        <taxon>Cohnella</taxon>
    </lineage>
</organism>
<dbReference type="EMBL" id="JAPDIA010000003">
    <property type="protein sequence ID" value="MDG0808944.1"/>
    <property type="molecule type" value="Genomic_DNA"/>
</dbReference>
<dbReference type="AlphaFoldDB" id="A0A9X4KU90"/>
<protein>
    <submittedName>
        <fullName evidence="1">Uncharacterized protein</fullName>
    </submittedName>
</protein>
<evidence type="ECO:0000313" key="1">
    <source>
        <dbReference type="EMBL" id="MDG0808944.1"/>
    </source>
</evidence>
<evidence type="ECO:0000313" key="2">
    <source>
        <dbReference type="Proteomes" id="UP001153404"/>
    </source>
</evidence>
<reference evidence="1" key="1">
    <citation type="submission" date="2022-10" db="EMBL/GenBank/DDBJ databases">
        <title>Comparative genomic analysis of Cohnella hashimotonis sp. nov., isolated from the International Space Station.</title>
        <authorList>
            <person name="Simpson A."/>
            <person name="Venkateswaran K."/>
        </authorList>
    </citation>
    <scope>NUCLEOTIDE SEQUENCE</scope>
    <source>
        <strain evidence="1">DSM 28161</strain>
    </source>
</reference>
<sequence>MAGEELQNDGLNARRGLHRNEGEIAAAGADWSTEALEYAHADAAGAGLCRLGLQGRRALSHSSRAGSEFALQCGGELFGSRSPPHQSAGFARIRG</sequence>
<gene>
    <name evidence="1" type="ORF">OMP40_05745</name>
</gene>
<dbReference type="Proteomes" id="UP001153404">
    <property type="component" value="Unassembled WGS sequence"/>
</dbReference>
<accession>A0A9X4KU90</accession>
<proteinExistence type="predicted"/>
<comment type="caution">
    <text evidence="1">The sequence shown here is derived from an EMBL/GenBank/DDBJ whole genome shotgun (WGS) entry which is preliminary data.</text>
</comment>
<name>A0A9X4KU90_9BACL</name>
<keyword evidence="2" id="KW-1185">Reference proteome</keyword>